<dbReference type="GO" id="GO:0071970">
    <property type="term" value="P:fungal-type cell wall (1-&gt;3)-beta-D-glucan biosynthetic process"/>
    <property type="evidence" value="ECO:0007669"/>
    <property type="project" value="TreeGrafter"/>
</dbReference>
<feature type="region of interest" description="Disordered" evidence="7">
    <location>
        <begin position="389"/>
        <end position="414"/>
    </location>
</feature>
<dbReference type="GO" id="GO:0005886">
    <property type="term" value="C:plasma membrane"/>
    <property type="evidence" value="ECO:0007669"/>
    <property type="project" value="UniProtKB-SubCell"/>
</dbReference>
<feature type="signal peptide" evidence="6">
    <location>
        <begin position="1"/>
        <end position="22"/>
    </location>
</feature>
<dbReference type="InParanoid" id="A0A194X5S8"/>
<dbReference type="RefSeq" id="XP_018069507.1">
    <property type="nucleotide sequence ID" value="XM_018212010.1"/>
</dbReference>
<keyword evidence="6" id="KW-0808">Transferase</keyword>
<dbReference type="EMBL" id="KQ947418">
    <property type="protein sequence ID" value="KUJ15152.1"/>
    <property type="molecule type" value="Genomic_DNA"/>
</dbReference>
<dbReference type="GO" id="GO:0031505">
    <property type="term" value="P:fungal-type cell wall organization"/>
    <property type="evidence" value="ECO:0007669"/>
    <property type="project" value="TreeGrafter"/>
</dbReference>
<sequence>MFCKTLAAAGLLASLAITAVHAATAPTISVSGSKFFYSNGTQYYMKGIAYQLTEADPLIDTEQCQRDADLMSTLGANAIRVYHVDPSGDHDGCMSAFAGAGIYLLVDLDTFTTAIDPTNTSWNQTQYNAFAKVMDAFASYTNTLGFFVGNEVIALANQSLAAPYVKAATRDMKAYRSSKGYRDFPIGYSAADIAELRPMLQNYLACGTNSSETIDMFGLNAYEWCGNNDMETSGYDTLNTYAEGYNIPIFFSETGCNTVPPRTFEDQSAIFGSAMNDIWSGAIIYEWIEETNNYGLISYGPTVAATAVASGVQAGISRTGTPTPVSPDFTNLQSQWATLNPTGVASSAYSPSLTAPACPSSTSGGWLVDGNVKLPSLGQTLATGTSTAAVSSTGSATGSAATPSATGKKSSANGGKEIAGMSAGLLAVMLGFMYWL</sequence>
<accession>A0A194X5S8</accession>
<evidence type="ECO:0000256" key="2">
    <source>
        <dbReference type="ARBA" id="ARBA00007528"/>
    </source>
</evidence>
<feature type="chain" id="PRO_5008443873" description="1,3-beta-glucanosyltransferase" evidence="6">
    <location>
        <begin position="23"/>
        <end position="436"/>
    </location>
</feature>
<dbReference type="InterPro" id="IPR017853">
    <property type="entry name" value="GH"/>
</dbReference>
<keyword evidence="6" id="KW-0336">GPI-anchor</keyword>
<dbReference type="AlphaFoldDB" id="A0A194X5S8"/>
<keyword evidence="6" id="KW-0472">Membrane</keyword>
<evidence type="ECO:0000256" key="3">
    <source>
        <dbReference type="ARBA" id="ARBA00022729"/>
    </source>
</evidence>
<organism evidence="8 9">
    <name type="scientific">Mollisia scopiformis</name>
    <name type="common">Conifer needle endophyte fungus</name>
    <name type="synonym">Phialocephala scopiformis</name>
    <dbReference type="NCBI Taxonomy" id="149040"/>
    <lineage>
        <taxon>Eukaryota</taxon>
        <taxon>Fungi</taxon>
        <taxon>Dikarya</taxon>
        <taxon>Ascomycota</taxon>
        <taxon>Pezizomycotina</taxon>
        <taxon>Leotiomycetes</taxon>
        <taxon>Helotiales</taxon>
        <taxon>Mollisiaceae</taxon>
        <taxon>Mollisia</taxon>
    </lineage>
</organism>
<proteinExistence type="inferred from homology"/>
<dbReference type="EC" id="2.4.1.-" evidence="6"/>
<keyword evidence="6" id="KW-0449">Lipoprotein</keyword>
<keyword evidence="8" id="KW-0378">Hydrolase</keyword>
<keyword evidence="3 6" id="KW-0732">Signal</keyword>
<dbReference type="KEGG" id="psco:LY89DRAFT_648329"/>
<evidence type="ECO:0000256" key="7">
    <source>
        <dbReference type="SAM" id="MobiDB-lite"/>
    </source>
</evidence>
<comment type="similarity">
    <text evidence="2 6">Belongs to the glycosyl hydrolase 72 family.</text>
</comment>
<dbReference type="Proteomes" id="UP000070700">
    <property type="component" value="Unassembled WGS sequence"/>
</dbReference>
<dbReference type="GO" id="GO:0042124">
    <property type="term" value="F:1,3-beta-glucanosyltransferase activity"/>
    <property type="evidence" value="ECO:0007669"/>
    <property type="project" value="TreeGrafter"/>
</dbReference>
<dbReference type="GeneID" id="28821736"/>
<evidence type="ECO:0000313" key="8">
    <source>
        <dbReference type="EMBL" id="KUJ15152.1"/>
    </source>
</evidence>
<dbReference type="GO" id="GO:0098552">
    <property type="term" value="C:side of membrane"/>
    <property type="evidence" value="ECO:0007669"/>
    <property type="project" value="UniProtKB-KW"/>
</dbReference>
<dbReference type="Gene3D" id="3.20.20.80">
    <property type="entry name" value="Glycosidases"/>
    <property type="match status" value="1"/>
</dbReference>
<feature type="compositionally biased region" description="Low complexity" evidence="7">
    <location>
        <begin position="389"/>
        <end position="407"/>
    </location>
</feature>
<dbReference type="OrthoDB" id="421038at2759"/>
<protein>
    <recommendedName>
        <fullName evidence="6">1,3-beta-glucanosyltransferase</fullName>
        <ecNumber evidence="6">2.4.1.-</ecNumber>
    </recommendedName>
</protein>
<dbReference type="PANTHER" id="PTHR31468:SF8">
    <property type="entry name" value="1,3-BETA-GLUCANOSYLTRANSFERASE GAS2"/>
    <property type="match status" value="1"/>
</dbReference>
<dbReference type="Pfam" id="PF03198">
    <property type="entry name" value="Glyco_hydro_72"/>
    <property type="match status" value="1"/>
</dbReference>
<evidence type="ECO:0000256" key="6">
    <source>
        <dbReference type="RuleBase" id="RU361209"/>
    </source>
</evidence>
<comment type="subcellular location">
    <subcellularLocation>
        <location evidence="1 6">Cell membrane</location>
        <topology evidence="1 6">Lipid-anchor</topology>
        <topology evidence="1 6">GPI-anchor</topology>
    </subcellularLocation>
</comment>
<dbReference type="PANTHER" id="PTHR31468">
    <property type="entry name" value="1,3-BETA-GLUCANOSYLTRANSFERASE GAS1"/>
    <property type="match status" value="1"/>
</dbReference>
<dbReference type="InterPro" id="IPR004886">
    <property type="entry name" value="Glucanosyltransferase"/>
</dbReference>
<name>A0A194X5S8_MOLSC</name>
<comment type="function">
    <text evidence="6">Splits internally a 1,3-beta-glucan molecule and transfers the newly generated reducing end (the donor) to the non-reducing end of another 1,3-beta-glucan molecule (the acceptor) forming a 1,3-beta linkage, resulting in the elongation of 1,3-beta-glucan chains in the cell wall.</text>
</comment>
<evidence type="ECO:0000313" key="9">
    <source>
        <dbReference type="Proteomes" id="UP000070700"/>
    </source>
</evidence>
<evidence type="ECO:0000256" key="5">
    <source>
        <dbReference type="ARBA" id="ARBA00023180"/>
    </source>
</evidence>
<evidence type="ECO:0000256" key="1">
    <source>
        <dbReference type="ARBA" id="ARBA00004609"/>
    </source>
</evidence>
<evidence type="ECO:0000256" key="4">
    <source>
        <dbReference type="ARBA" id="ARBA00023157"/>
    </source>
</evidence>
<dbReference type="GO" id="GO:0016787">
    <property type="term" value="F:hydrolase activity"/>
    <property type="evidence" value="ECO:0007669"/>
    <property type="project" value="UniProtKB-KW"/>
</dbReference>
<keyword evidence="9" id="KW-1185">Reference proteome</keyword>
<dbReference type="FunFam" id="3.20.20.80:FF:000038">
    <property type="entry name" value="1,3-beta-glucanosyltransferase"/>
    <property type="match status" value="1"/>
</dbReference>
<keyword evidence="4" id="KW-1015">Disulfide bond</keyword>
<dbReference type="SUPFAM" id="SSF51445">
    <property type="entry name" value="(Trans)glycosidases"/>
    <property type="match status" value="1"/>
</dbReference>
<keyword evidence="5" id="KW-0325">Glycoprotein</keyword>
<reference evidence="8 9" key="1">
    <citation type="submission" date="2015-10" db="EMBL/GenBank/DDBJ databases">
        <title>Full genome of DAOMC 229536 Phialocephala scopiformis, a fungal endophyte of spruce producing the potent anti-insectan compound rugulosin.</title>
        <authorList>
            <consortium name="DOE Joint Genome Institute"/>
            <person name="Walker A.K."/>
            <person name="Frasz S.L."/>
            <person name="Seifert K.A."/>
            <person name="Miller J.D."/>
            <person name="Mondo S.J."/>
            <person name="Labutti K."/>
            <person name="Lipzen A."/>
            <person name="Dockter R."/>
            <person name="Kennedy M."/>
            <person name="Grigoriev I.V."/>
            <person name="Spatafora J.W."/>
        </authorList>
    </citation>
    <scope>NUCLEOTIDE SEQUENCE [LARGE SCALE GENOMIC DNA]</scope>
    <source>
        <strain evidence="8 9">CBS 120377</strain>
    </source>
</reference>
<gene>
    <name evidence="8" type="ORF">LY89DRAFT_648329</name>
</gene>